<keyword evidence="2" id="KW-1185">Reference proteome</keyword>
<sequence length="80" mass="9029">MRSFAFFPGSRVCACLWQYSFAMKTVSRTGVTPGEQQVFRIFFIEPLQSFSTLMPNIFLAVKPIKPQTLAVPNPITLEKA</sequence>
<dbReference type="AlphaFoldDB" id="A0A1I5BVT1"/>
<dbReference type="EMBL" id="FOVJ01000003">
    <property type="protein sequence ID" value="SFN78807.1"/>
    <property type="molecule type" value="Genomic_DNA"/>
</dbReference>
<evidence type="ECO:0000313" key="2">
    <source>
        <dbReference type="Proteomes" id="UP000183107"/>
    </source>
</evidence>
<organism evidence="1 2">
    <name type="scientific">Nitrosospira briensis</name>
    <dbReference type="NCBI Taxonomy" id="35799"/>
    <lineage>
        <taxon>Bacteria</taxon>
        <taxon>Pseudomonadati</taxon>
        <taxon>Pseudomonadota</taxon>
        <taxon>Betaproteobacteria</taxon>
        <taxon>Nitrosomonadales</taxon>
        <taxon>Nitrosomonadaceae</taxon>
        <taxon>Nitrosospira</taxon>
    </lineage>
</organism>
<dbReference type="Proteomes" id="UP000183107">
    <property type="component" value="Unassembled WGS sequence"/>
</dbReference>
<proteinExistence type="predicted"/>
<gene>
    <name evidence="1" type="ORF">SAMN05216386_1841</name>
</gene>
<protein>
    <submittedName>
        <fullName evidence="1">Uncharacterized protein</fullName>
    </submittedName>
</protein>
<reference evidence="2" key="1">
    <citation type="submission" date="2016-10" db="EMBL/GenBank/DDBJ databases">
        <authorList>
            <person name="Varghese N."/>
        </authorList>
    </citation>
    <scope>NUCLEOTIDE SEQUENCE [LARGE SCALE GENOMIC DNA]</scope>
    <source>
        <strain evidence="2">Nsp8</strain>
    </source>
</reference>
<accession>A0A1I5BVT1</accession>
<name>A0A1I5BVT1_9PROT</name>
<evidence type="ECO:0000313" key="1">
    <source>
        <dbReference type="EMBL" id="SFN78807.1"/>
    </source>
</evidence>